<feature type="domain" description="ABC transmembrane type-1" evidence="9">
    <location>
        <begin position="63"/>
        <end position="251"/>
    </location>
</feature>
<dbReference type="GO" id="GO:0019808">
    <property type="term" value="F:polyamine binding"/>
    <property type="evidence" value="ECO:0007669"/>
    <property type="project" value="InterPro"/>
</dbReference>
<dbReference type="GO" id="GO:0042597">
    <property type="term" value="C:periplasmic space"/>
    <property type="evidence" value="ECO:0007669"/>
    <property type="project" value="InterPro"/>
</dbReference>
<feature type="transmembrane region" description="Helical" evidence="8">
    <location>
        <begin position="12"/>
        <end position="33"/>
    </location>
</feature>
<dbReference type="InterPro" id="IPR000515">
    <property type="entry name" value="MetI-like"/>
</dbReference>
<dbReference type="GO" id="GO:0055085">
    <property type="term" value="P:transmembrane transport"/>
    <property type="evidence" value="ECO:0007669"/>
    <property type="project" value="InterPro"/>
</dbReference>
<evidence type="ECO:0000256" key="5">
    <source>
        <dbReference type="ARBA" id="ARBA00022692"/>
    </source>
</evidence>
<comment type="caution">
    <text evidence="10">The sequence shown here is derived from an EMBL/GenBank/DDBJ whole genome shotgun (WGS) entry which is preliminary data.</text>
</comment>
<feature type="transmembrane region" description="Helical" evidence="8">
    <location>
        <begin position="233"/>
        <end position="251"/>
    </location>
</feature>
<dbReference type="Proteomes" id="UP000239863">
    <property type="component" value="Unassembled WGS sequence"/>
</dbReference>
<evidence type="ECO:0000259" key="9">
    <source>
        <dbReference type="PROSITE" id="PS50928"/>
    </source>
</evidence>
<feature type="transmembrane region" description="Helical" evidence="8">
    <location>
        <begin position="67"/>
        <end position="89"/>
    </location>
</feature>
<evidence type="ECO:0000256" key="8">
    <source>
        <dbReference type="RuleBase" id="RU363032"/>
    </source>
</evidence>
<name>A0A2S6FZL6_9CLOT</name>
<evidence type="ECO:0000256" key="6">
    <source>
        <dbReference type="ARBA" id="ARBA00022989"/>
    </source>
</evidence>
<dbReference type="RefSeq" id="WP_104409474.1">
    <property type="nucleotide sequence ID" value="NZ_PTIS01000003.1"/>
</dbReference>
<dbReference type="SUPFAM" id="SSF53850">
    <property type="entry name" value="Periplasmic binding protein-like II"/>
    <property type="match status" value="1"/>
</dbReference>
<dbReference type="PANTHER" id="PTHR43848">
    <property type="entry name" value="PUTRESCINE TRANSPORT SYSTEM PERMEASE PROTEIN POTI"/>
    <property type="match status" value="1"/>
</dbReference>
<dbReference type="OrthoDB" id="9769319at2"/>
<comment type="subcellular location">
    <subcellularLocation>
        <location evidence="1 8">Cell membrane</location>
        <topology evidence="1 8">Multi-pass membrane protein</topology>
    </subcellularLocation>
</comment>
<dbReference type="CDD" id="cd13590">
    <property type="entry name" value="PBP2_PotD_PotF_like"/>
    <property type="match status" value="1"/>
</dbReference>
<evidence type="ECO:0000256" key="7">
    <source>
        <dbReference type="ARBA" id="ARBA00023136"/>
    </source>
</evidence>
<proteinExistence type="inferred from homology"/>
<feature type="transmembrane region" description="Helical" evidence="8">
    <location>
        <begin position="131"/>
        <end position="150"/>
    </location>
</feature>
<dbReference type="Pfam" id="PF13416">
    <property type="entry name" value="SBP_bac_8"/>
    <property type="match status" value="1"/>
</dbReference>
<dbReference type="Gene3D" id="3.40.190.10">
    <property type="entry name" value="Periplasmic binding protein-like II"/>
    <property type="match status" value="2"/>
</dbReference>
<evidence type="ECO:0000256" key="3">
    <source>
        <dbReference type="ARBA" id="ARBA00022448"/>
    </source>
</evidence>
<feature type="transmembrane region" description="Helical" evidence="8">
    <location>
        <begin position="263"/>
        <end position="283"/>
    </location>
</feature>
<reference evidence="10 11" key="1">
    <citation type="submission" date="2018-02" db="EMBL/GenBank/DDBJ databases">
        <title>Genomic Encyclopedia of Archaeal and Bacterial Type Strains, Phase II (KMG-II): from individual species to whole genera.</title>
        <authorList>
            <person name="Goeker M."/>
        </authorList>
    </citation>
    <scope>NUCLEOTIDE SEQUENCE [LARGE SCALE GENOMIC DNA]</scope>
    <source>
        <strain evidence="10 11">DSM 15099</strain>
    </source>
</reference>
<dbReference type="AlphaFoldDB" id="A0A2S6FZL6"/>
<dbReference type="CDD" id="cd06261">
    <property type="entry name" value="TM_PBP2"/>
    <property type="match status" value="1"/>
</dbReference>
<dbReference type="PANTHER" id="PTHR43848:SF2">
    <property type="entry name" value="PUTRESCINE TRANSPORT SYSTEM PERMEASE PROTEIN POTI"/>
    <property type="match status" value="1"/>
</dbReference>
<organism evidence="10 11">
    <name type="scientific">Clostridium algidicarnis DSM 15099</name>
    <dbReference type="NCBI Taxonomy" id="1121295"/>
    <lineage>
        <taxon>Bacteria</taxon>
        <taxon>Bacillati</taxon>
        <taxon>Bacillota</taxon>
        <taxon>Clostridia</taxon>
        <taxon>Eubacteriales</taxon>
        <taxon>Clostridiaceae</taxon>
        <taxon>Clostridium</taxon>
    </lineage>
</organism>
<keyword evidence="6 8" id="KW-1133">Transmembrane helix</keyword>
<keyword evidence="3 8" id="KW-0813">Transport</keyword>
<dbReference type="EMBL" id="PTIS01000003">
    <property type="protein sequence ID" value="PPK49070.1"/>
    <property type="molecule type" value="Genomic_DNA"/>
</dbReference>
<dbReference type="Pfam" id="PF00528">
    <property type="entry name" value="BPD_transp_1"/>
    <property type="match status" value="1"/>
</dbReference>
<gene>
    <name evidence="10" type="ORF">BD821_103200</name>
</gene>
<dbReference type="GO" id="GO:0005886">
    <property type="term" value="C:plasma membrane"/>
    <property type="evidence" value="ECO:0007669"/>
    <property type="project" value="UniProtKB-SubCell"/>
</dbReference>
<evidence type="ECO:0000313" key="10">
    <source>
        <dbReference type="EMBL" id="PPK49070.1"/>
    </source>
</evidence>
<keyword evidence="5 8" id="KW-0812">Transmembrane</keyword>
<accession>A0A2S6FZL6</accession>
<evidence type="ECO:0000256" key="4">
    <source>
        <dbReference type="ARBA" id="ARBA00022475"/>
    </source>
</evidence>
<dbReference type="PRINTS" id="PR00909">
    <property type="entry name" value="SPERMDNBNDNG"/>
</dbReference>
<dbReference type="InterPro" id="IPR051789">
    <property type="entry name" value="Bact_Polyamine_Transport"/>
</dbReference>
<evidence type="ECO:0000313" key="11">
    <source>
        <dbReference type="Proteomes" id="UP000239863"/>
    </source>
</evidence>
<dbReference type="STRING" id="37659.GCA_000703125_02124"/>
<feature type="transmembrane region" description="Helical" evidence="8">
    <location>
        <begin position="101"/>
        <end position="125"/>
    </location>
</feature>
<dbReference type="InterPro" id="IPR001188">
    <property type="entry name" value="Sperm_putr-bd"/>
</dbReference>
<comment type="similarity">
    <text evidence="2">Belongs to the binding-protein-dependent transport system permease family. CysTW subfamily.</text>
</comment>
<dbReference type="PROSITE" id="PS50928">
    <property type="entry name" value="ABC_TM1"/>
    <property type="match status" value="1"/>
</dbReference>
<evidence type="ECO:0000256" key="1">
    <source>
        <dbReference type="ARBA" id="ARBA00004651"/>
    </source>
</evidence>
<dbReference type="SUPFAM" id="SSF161098">
    <property type="entry name" value="MetI-like"/>
    <property type="match status" value="1"/>
</dbReference>
<dbReference type="InterPro" id="IPR006059">
    <property type="entry name" value="SBP"/>
</dbReference>
<keyword evidence="7 8" id="KW-0472">Membrane</keyword>
<keyword evidence="4" id="KW-1003">Cell membrane</keyword>
<protein>
    <submittedName>
        <fullName evidence="10">Spermidine/putrescine transport system permease protein</fullName>
    </submittedName>
</protein>
<sequence length="612" mass="68619">MKKNNLKVLGKVYSALIYFILYIPIIVLIIFSFNQSKLNATWTGFTFKWYQKLLTNSGLLVSVKNSLIIAFVSSIVSVIIGTLTAVGIYKSKFKGKSIVDGMLYIPIVIPEIVLGIALLAFFSLAKISSGILTLIIAHITFSISYVVVVVRARLDGFDKSIEEAAMDLGATPFQTFMKITLPSIMPGVIAGGLLAFTLSIDDVIISFFVAGPSSMTFPLKVFNMVKFGVSPEINALSTVLIILTVTVVIVAEKIRSNNIKSKNIKRVLASLMSFIFIFTLGVWKASSKAVHYEGELNIFNWSDYIPQPVIEEFERRYNIKVNYSSYGSNEEMLAKMMAGGNGYDVVVAADYMVDIMRKQDMLEEIDTGNLNNWSNIGSEFKNLYFDKENKYSVPYMRSEAIIVVDSTKIKDGEIKDFNDLWKEKFKDSIVMMDDPRGVIGMTLKTLKYDFNETDVNKLNEAKIKLKKLQPNIKAYDSDNSKAMLISREVPIGVAWSAEAGFAMAENKDLKAIIPGEGLFLQQDNFVIPKGSKNSKEAELFLNYVLESDVSIEFTKAYPYTNCNEATYPMTPKEILESPLSFPPKEELEKGDYLMDIGDAVKYYDLIWSEIKN</sequence>
<dbReference type="Gene3D" id="1.10.3720.10">
    <property type="entry name" value="MetI-like"/>
    <property type="match status" value="1"/>
</dbReference>
<feature type="transmembrane region" description="Helical" evidence="8">
    <location>
        <begin position="187"/>
        <end position="213"/>
    </location>
</feature>
<dbReference type="GO" id="GO:0015846">
    <property type="term" value="P:polyamine transport"/>
    <property type="evidence" value="ECO:0007669"/>
    <property type="project" value="InterPro"/>
</dbReference>
<evidence type="ECO:0000256" key="2">
    <source>
        <dbReference type="ARBA" id="ARBA00007069"/>
    </source>
</evidence>
<dbReference type="InterPro" id="IPR035906">
    <property type="entry name" value="MetI-like_sf"/>
</dbReference>